<keyword evidence="2" id="KW-1003">Cell membrane</keyword>
<evidence type="ECO:0000313" key="7">
    <source>
        <dbReference type="EMBL" id="SEB07387.1"/>
    </source>
</evidence>
<dbReference type="GO" id="GO:0016746">
    <property type="term" value="F:acyltransferase activity"/>
    <property type="evidence" value="ECO:0007669"/>
    <property type="project" value="UniProtKB-KW"/>
</dbReference>
<keyword evidence="3" id="KW-0997">Cell inner membrane</keyword>
<sequence length="305" mass="34610">MNVTESELKQVKAILAVLVLGLLSLLPLKASQGLGRWLGNRQWRKGEKAKMTFQTRRNISRCFPELDSDAQDQLVHESLRQTGCSLCEMGMAWLWPAKRTLKKIRQIHNKEIVSEAVAQGKGVILIAPHLGNWEVLNLWLSAHYPFTAMYKPPRLKLMDDLIKRMRARLGTRMAPADTRGVRMVMKALRRGEMVGILPDQEPEASGGIHVPFFGNQALTMKLLPQLAAQTGAVVICGYAERLPQAEGFDLHFRRAEHEINSKDLIQAATAMNRSVEACVRALPAQYQWEYRRFSHQPEGMPRFYD</sequence>
<evidence type="ECO:0000256" key="5">
    <source>
        <dbReference type="ARBA" id="ARBA00023136"/>
    </source>
</evidence>
<dbReference type="PANTHER" id="PTHR30606:SF10">
    <property type="entry name" value="PHOSPHATIDYLINOSITOL MANNOSIDE ACYLTRANSFERASE"/>
    <property type="match status" value="1"/>
</dbReference>
<keyword evidence="4 7" id="KW-0808">Transferase</keyword>
<evidence type="ECO:0000256" key="2">
    <source>
        <dbReference type="ARBA" id="ARBA00022475"/>
    </source>
</evidence>
<reference evidence="8" key="1">
    <citation type="submission" date="2016-10" db="EMBL/GenBank/DDBJ databases">
        <authorList>
            <person name="Varghese N."/>
            <person name="Submissions S."/>
        </authorList>
    </citation>
    <scope>NUCLEOTIDE SEQUENCE [LARGE SCALE GENOMIC DNA]</scope>
    <source>
        <strain evidence="8">DSM 11526</strain>
    </source>
</reference>
<dbReference type="EMBL" id="FNRJ01000015">
    <property type="protein sequence ID" value="SEB07387.1"/>
    <property type="molecule type" value="Genomic_DNA"/>
</dbReference>
<protein>
    <submittedName>
        <fullName evidence="7">KDO2-lipid IV(A) lauroyltransferase</fullName>
    </submittedName>
</protein>
<name>A0A1H4GD43_9GAMM</name>
<proteinExistence type="predicted"/>
<organism evidence="7 8">
    <name type="scientific">Marinobacterium iners DSM 11526</name>
    <dbReference type="NCBI Taxonomy" id="1122198"/>
    <lineage>
        <taxon>Bacteria</taxon>
        <taxon>Pseudomonadati</taxon>
        <taxon>Pseudomonadota</taxon>
        <taxon>Gammaproteobacteria</taxon>
        <taxon>Oceanospirillales</taxon>
        <taxon>Oceanospirillaceae</taxon>
        <taxon>Marinobacterium</taxon>
    </lineage>
</organism>
<dbReference type="AlphaFoldDB" id="A0A1H4GD43"/>
<gene>
    <name evidence="7" type="ORF">SAMN02745729_11573</name>
</gene>
<evidence type="ECO:0000256" key="3">
    <source>
        <dbReference type="ARBA" id="ARBA00022519"/>
    </source>
</evidence>
<evidence type="ECO:0000256" key="4">
    <source>
        <dbReference type="ARBA" id="ARBA00022679"/>
    </source>
</evidence>
<comment type="subcellular location">
    <subcellularLocation>
        <location evidence="1">Cell inner membrane</location>
    </subcellularLocation>
</comment>
<dbReference type="GO" id="GO:0005886">
    <property type="term" value="C:plasma membrane"/>
    <property type="evidence" value="ECO:0007669"/>
    <property type="project" value="UniProtKB-SubCell"/>
</dbReference>
<dbReference type="PANTHER" id="PTHR30606">
    <property type="entry name" value="LIPID A BIOSYNTHESIS LAUROYL ACYLTRANSFERASE"/>
    <property type="match status" value="1"/>
</dbReference>
<keyword evidence="5" id="KW-0472">Membrane</keyword>
<dbReference type="PIRSF" id="PIRSF026649">
    <property type="entry name" value="MsbB"/>
    <property type="match status" value="1"/>
</dbReference>
<keyword evidence="6" id="KW-0012">Acyltransferase</keyword>
<keyword evidence="8" id="KW-1185">Reference proteome</keyword>
<evidence type="ECO:0000256" key="1">
    <source>
        <dbReference type="ARBA" id="ARBA00004533"/>
    </source>
</evidence>
<accession>A0A1H4GD43</accession>
<evidence type="ECO:0000256" key="6">
    <source>
        <dbReference type="ARBA" id="ARBA00023315"/>
    </source>
</evidence>
<dbReference type="CDD" id="cd07984">
    <property type="entry name" value="LPLAT_LABLAT-like"/>
    <property type="match status" value="1"/>
</dbReference>
<dbReference type="InterPro" id="IPR004960">
    <property type="entry name" value="LipA_acyltrans"/>
</dbReference>
<dbReference type="Pfam" id="PF03279">
    <property type="entry name" value="Lip_A_acyltrans"/>
    <property type="match status" value="1"/>
</dbReference>
<evidence type="ECO:0000313" key="8">
    <source>
        <dbReference type="Proteomes" id="UP000242469"/>
    </source>
</evidence>
<dbReference type="Proteomes" id="UP000242469">
    <property type="component" value="Unassembled WGS sequence"/>
</dbReference>
<dbReference type="STRING" id="1122198.SAMN02745729_11573"/>
<dbReference type="GO" id="GO:0009247">
    <property type="term" value="P:glycolipid biosynthetic process"/>
    <property type="evidence" value="ECO:0007669"/>
    <property type="project" value="UniProtKB-ARBA"/>
</dbReference>